<accession>A0A3E5HQ38</accession>
<evidence type="ECO:0000313" key="1">
    <source>
        <dbReference type="EMBL" id="RGP03594.1"/>
    </source>
</evidence>
<dbReference type="AlphaFoldDB" id="A0A3E5HQ38"/>
<sequence>MYARAGGMGLRVEEDCLPRGMNGYYCDALGLIVLHDKLNARQRLCTLQHELIHARYHDIGCGSIAGLRAELRARRETALTLISPVEYRLAEATYDGEAYSMAVELGVTMQVLKDYQTLLEQCIRYGGARRCPVPVRTA</sequence>
<dbReference type="EMBL" id="QSWD01000002">
    <property type="protein sequence ID" value="RGP03594.1"/>
    <property type="molecule type" value="Genomic_DNA"/>
</dbReference>
<evidence type="ECO:0000313" key="2">
    <source>
        <dbReference type="Proteomes" id="UP000261031"/>
    </source>
</evidence>
<comment type="caution">
    <text evidence="1">The sequence shown here is derived from an EMBL/GenBank/DDBJ whole genome shotgun (WGS) entry which is preliminary data.</text>
</comment>
<evidence type="ECO:0008006" key="3">
    <source>
        <dbReference type="Google" id="ProtNLM"/>
    </source>
</evidence>
<reference evidence="1 2" key="1">
    <citation type="submission" date="2018-08" db="EMBL/GenBank/DDBJ databases">
        <title>A genome reference for cultivated species of the human gut microbiota.</title>
        <authorList>
            <person name="Zou Y."/>
            <person name="Xue W."/>
            <person name="Luo G."/>
        </authorList>
    </citation>
    <scope>NUCLEOTIDE SEQUENCE [LARGE SCALE GENOMIC DNA]</scope>
    <source>
        <strain evidence="1 2">OF05-12</strain>
    </source>
</reference>
<dbReference type="Proteomes" id="UP000261031">
    <property type="component" value="Unassembled WGS sequence"/>
</dbReference>
<protein>
    <recommendedName>
        <fullName evidence="3">IrrE N-terminal-like domain-containing protein</fullName>
    </recommendedName>
</protein>
<name>A0A3E5HQ38_BIFPS</name>
<proteinExistence type="predicted"/>
<organism evidence="1 2">
    <name type="scientific">Bifidobacterium pseudocatenulatum</name>
    <dbReference type="NCBI Taxonomy" id="28026"/>
    <lineage>
        <taxon>Bacteria</taxon>
        <taxon>Bacillati</taxon>
        <taxon>Actinomycetota</taxon>
        <taxon>Actinomycetes</taxon>
        <taxon>Bifidobacteriales</taxon>
        <taxon>Bifidobacteriaceae</taxon>
        <taxon>Bifidobacterium</taxon>
    </lineage>
</organism>
<gene>
    <name evidence="1" type="ORF">DXA79_03675</name>
</gene>